<evidence type="ECO:0000256" key="7">
    <source>
        <dbReference type="ARBA" id="ARBA00023239"/>
    </source>
</evidence>
<dbReference type="CDD" id="cd00609">
    <property type="entry name" value="AAT_like"/>
    <property type="match status" value="1"/>
</dbReference>
<dbReference type="InterPro" id="IPR015424">
    <property type="entry name" value="PyrdxlP-dep_Trfase"/>
</dbReference>
<evidence type="ECO:0000256" key="2">
    <source>
        <dbReference type="ARBA" id="ARBA00003444"/>
    </source>
</evidence>
<dbReference type="InterPro" id="IPR015422">
    <property type="entry name" value="PyrdxlP-dep_Trfase_small"/>
</dbReference>
<dbReference type="EMBL" id="NCDQ01000125">
    <property type="protein sequence ID" value="OYX03719.1"/>
    <property type="molecule type" value="Genomic_DNA"/>
</dbReference>
<evidence type="ECO:0000256" key="8">
    <source>
        <dbReference type="ARBA" id="ARBA00029996"/>
    </source>
</evidence>
<evidence type="ECO:0000256" key="4">
    <source>
        <dbReference type="ARBA" id="ARBA00012285"/>
    </source>
</evidence>
<dbReference type="EC" id="4.1.1.81" evidence="4"/>
<dbReference type="PANTHER" id="PTHR42885">
    <property type="entry name" value="HISTIDINOL-PHOSPHATE AMINOTRANSFERASE-RELATED"/>
    <property type="match status" value="1"/>
</dbReference>
<dbReference type="UniPathway" id="UPA00148"/>
<comment type="pathway">
    <text evidence="3">Cofactor biosynthesis; adenosylcobalamin biosynthesis.</text>
</comment>
<dbReference type="GO" id="GO:0009236">
    <property type="term" value="P:cobalamin biosynthetic process"/>
    <property type="evidence" value="ECO:0007669"/>
    <property type="project" value="UniProtKB-UniPathway"/>
</dbReference>
<dbReference type="Gene3D" id="3.40.640.10">
    <property type="entry name" value="Type I PLP-dependent aspartate aminotransferase-like (Major domain)"/>
    <property type="match status" value="1"/>
</dbReference>
<comment type="caution">
    <text evidence="11">The sequence shown here is derived from an EMBL/GenBank/DDBJ whole genome shotgun (WGS) entry which is preliminary data.</text>
</comment>
<feature type="domain" description="Aminotransferase class I/classII large" evidence="10">
    <location>
        <begin position="44"/>
        <end position="308"/>
    </location>
</feature>
<reference evidence="11 12" key="1">
    <citation type="submission" date="2017-03" db="EMBL/GenBank/DDBJ databases">
        <title>Lifting the veil on microbial sulfur biogeochemistry in mining wastewaters.</title>
        <authorList>
            <person name="Kantor R.S."/>
            <person name="Colenbrander Nelson T."/>
            <person name="Marshall S."/>
            <person name="Bennett D."/>
            <person name="Apte S."/>
            <person name="Camacho D."/>
            <person name="Thomas B.C."/>
            <person name="Warren L.A."/>
            <person name="Banfield J.F."/>
        </authorList>
    </citation>
    <scope>NUCLEOTIDE SEQUENCE [LARGE SCALE GENOMIC DNA]</scope>
    <source>
        <strain evidence="11">32-67-7</strain>
    </source>
</reference>
<dbReference type="NCBIfam" id="TIGR01140">
    <property type="entry name" value="L_thr_O3P_dcar"/>
    <property type="match status" value="1"/>
</dbReference>
<evidence type="ECO:0000256" key="3">
    <source>
        <dbReference type="ARBA" id="ARBA00004953"/>
    </source>
</evidence>
<dbReference type="AlphaFoldDB" id="A0A258D7K4"/>
<comment type="cofactor">
    <cofactor evidence="1">
        <name>pyridoxal 5'-phosphate</name>
        <dbReference type="ChEBI" id="CHEBI:597326"/>
    </cofactor>
</comment>
<evidence type="ECO:0000313" key="12">
    <source>
        <dbReference type="Proteomes" id="UP000215616"/>
    </source>
</evidence>
<evidence type="ECO:0000256" key="6">
    <source>
        <dbReference type="ARBA" id="ARBA00022898"/>
    </source>
</evidence>
<organism evidence="11 12">
    <name type="scientific">Caulobacter vibrioides</name>
    <name type="common">Caulobacter crescentus</name>
    <dbReference type="NCBI Taxonomy" id="155892"/>
    <lineage>
        <taxon>Bacteria</taxon>
        <taxon>Pseudomonadati</taxon>
        <taxon>Pseudomonadota</taxon>
        <taxon>Alphaproteobacteria</taxon>
        <taxon>Caulobacterales</taxon>
        <taxon>Caulobacteraceae</taxon>
        <taxon>Caulobacter</taxon>
    </lineage>
</organism>
<protein>
    <recommendedName>
        <fullName evidence="4">threonine-phosphate decarboxylase</fullName>
        <ecNumber evidence="4">4.1.1.81</ecNumber>
    </recommendedName>
    <alternativeName>
        <fullName evidence="8">L-threonine-O-3-phosphate decarboxylase</fullName>
    </alternativeName>
</protein>
<dbReference type="GO" id="GO:0048472">
    <property type="term" value="F:threonine-phosphate decarboxylase activity"/>
    <property type="evidence" value="ECO:0007669"/>
    <property type="project" value="UniProtKB-EC"/>
</dbReference>
<gene>
    <name evidence="11" type="ORF">B7Z12_09225</name>
</gene>
<evidence type="ECO:0000256" key="5">
    <source>
        <dbReference type="ARBA" id="ARBA00022573"/>
    </source>
</evidence>
<dbReference type="Proteomes" id="UP000215616">
    <property type="component" value="Unassembled WGS sequence"/>
</dbReference>
<dbReference type="InterPro" id="IPR004839">
    <property type="entry name" value="Aminotransferase_I/II_large"/>
</dbReference>
<evidence type="ECO:0000313" key="11">
    <source>
        <dbReference type="EMBL" id="OYX03719.1"/>
    </source>
</evidence>
<keyword evidence="6" id="KW-0663">Pyridoxal phosphate</keyword>
<evidence type="ECO:0000256" key="9">
    <source>
        <dbReference type="ARBA" id="ARBA00048531"/>
    </source>
</evidence>
<sequence>MATPAALRGHGGRLGAARTLYPDAPAPWLDLSTGVNPWPYPVPALAHEAWSRLPDPETVRALERAAAAAFGVEDPARVAAAPGSEALIRRLPSLLPARQIGVSARTYGGHAEAWRLAGATCLSDDARAVDLRVLVNPNNPDGLALSRDQILGLTDGLLIVDEAFADIDPALSVAPLAGAPGHERLIVLRSFGKFYGLAGVRLGFLVGEPALAARVRQTLGDWPVSGPAITVGLAAYADTNWAALTRGRLIQDAARLDALLHGAGFQVVGGTTLFRLARAADASRRFDVLARAGILTRPFPWDEALIRFGLPGPEPDWLRLANALETLL</sequence>
<proteinExistence type="predicted"/>
<dbReference type="GO" id="GO:0030170">
    <property type="term" value="F:pyridoxal phosphate binding"/>
    <property type="evidence" value="ECO:0007669"/>
    <property type="project" value="InterPro"/>
</dbReference>
<keyword evidence="7" id="KW-0456">Lyase</keyword>
<evidence type="ECO:0000259" key="10">
    <source>
        <dbReference type="Pfam" id="PF00155"/>
    </source>
</evidence>
<accession>A0A258D7K4</accession>
<evidence type="ECO:0000256" key="1">
    <source>
        <dbReference type="ARBA" id="ARBA00001933"/>
    </source>
</evidence>
<dbReference type="Pfam" id="PF00155">
    <property type="entry name" value="Aminotran_1_2"/>
    <property type="match status" value="1"/>
</dbReference>
<dbReference type="Gene3D" id="3.90.1150.10">
    <property type="entry name" value="Aspartate Aminotransferase, domain 1"/>
    <property type="match status" value="1"/>
</dbReference>
<dbReference type="SUPFAM" id="SSF53383">
    <property type="entry name" value="PLP-dependent transferases"/>
    <property type="match status" value="1"/>
</dbReference>
<comment type="function">
    <text evidence="2">Decarboxylates L-threonine-O-3-phosphate to yield (R)-1-amino-2-propanol O-2-phosphate, the precursor for the linkage between the nucleotide loop and the corrin ring in cobalamin.</text>
</comment>
<dbReference type="InterPro" id="IPR005860">
    <property type="entry name" value="CobD"/>
</dbReference>
<dbReference type="InterPro" id="IPR015421">
    <property type="entry name" value="PyrdxlP-dep_Trfase_major"/>
</dbReference>
<name>A0A258D7K4_CAUVI</name>
<keyword evidence="5" id="KW-0169">Cobalamin biosynthesis</keyword>
<comment type="catalytic activity">
    <reaction evidence="9">
        <text>O-phospho-L-threonine + H(+) = (R)-1-aminopropan-2-yl phosphate + CO2</text>
        <dbReference type="Rhea" id="RHEA:11492"/>
        <dbReference type="ChEBI" id="CHEBI:15378"/>
        <dbReference type="ChEBI" id="CHEBI:16526"/>
        <dbReference type="ChEBI" id="CHEBI:58563"/>
        <dbReference type="ChEBI" id="CHEBI:58675"/>
        <dbReference type="EC" id="4.1.1.81"/>
    </reaction>
</comment>
<dbReference type="PANTHER" id="PTHR42885:SF1">
    <property type="entry name" value="THREONINE-PHOSPHATE DECARBOXYLASE"/>
    <property type="match status" value="1"/>
</dbReference>